<accession>A0A0F1BEN2</accession>
<feature type="transmembrane region" description="Helical" evidence="1">
    <location>
        <begin position="6"/>
        <end position="24"/>
    </location>
</feature>
<proteinExistence type="predicted"/>
<sequence length="243" mass="27763">MNKTWTRIVIVVIAAAAVAFWVYFDKQRMQRTPEQQLDTTLNTMPAWQVIKEQEPAFQKRIREQILTMQKAGESEQHIIDVIQPQILTLQMSRLQHAPDANVVDYMKANMEQTAAIQKVSDDACFRFLYPAVKGGVNPMRVLDKEMMARRMQADADMMRAAYGKNSHTVTPAEREAAVEDVRPIMKQLADKYGEDIQLLQMPEKAVGKEKLSCDMVQEMWAKVLALPEQKAARVIRLAVSELD</sequence>
<keyword evidence="1" id="KW-1133">Transmembrane helix</keyword>
<keyword evidence="1" id="KW-0472">Membrane</keyword>
<dbReference type="OrthoDB" id="6477852at2"/>
<evidence type="ECO:0000256" key="1">
    <source>
        <dbReference type="SAM" id="Phobius"/>
    </source>
</evidence>
<reference evidence="2 3" key="1">
    <citation type="submission" date="2015-03" db="EMBL/GenBank/DDBJ databases">
        <authorList>
            <person name="McCorrison J."/>
            <person name="Sanka R."/>
            <person name="Adams M."/>
            <person name="Brinkac L."/>
            <person name="Nierman W."/>
            <person name="Sutton G."/>
            <person name="Nelson K."/>
            <person name="Kiedrowski L."/>
            <person name="Guerrero D."/>
            <person name="Bonomo R."/>
        </authorList>
    </citation>
    <scope>NUCLEOTIDE SEQUENCE [LARGE SCALE GENOMIC DNA]</scope>
    <source>
        <strain evidence="2 3">35699</strain>
    </source>
</reference>
<evidence type="ECO:0000313" key="3">
    <source>
        <dbReference type="Proteomes" id="UP000033352"/>
    </source>
</evidence>
<keyword evidence="1" id="KW-0812">Transmembrane</keyword>
<dbReference type="Proteomes" id="UP000033352">
    <property type="component" value="Unassembled WGS sequence"/>
</dbReference>
<dbReference type="AlphaFoldDB" id="A0A0F1BEN2"/>
<protein>
    <submittedName>
        <fullName evidence="2">Topoisomerase II</fullName>
    </submittedName>
</protein>
<dbReference type="EMBL" id="JZYX01000002">
    <property type="protein sequence ID" value="KJN32667.1"/>
    <property type="molecule type" value="Genomic_DNA"/>
</dbReference>
<dbReference type="GO" id="GO:0016853">
    <property type="term" value="F:isomerase activity"/>
    <property type="evidence" value="ECO:0007669"/>
    <property type="project" value="UniProtKB-KW"/>
</dbReference>
<evidence type="ECO:0000313" key="2">
    <source>
        <dbReference type="EMBL" id="KJN32667.1"/>
    </source>
</evidence>
<name>A0A0F1BEN2_9ENTR</name>
<dbReference type="PATRIC" id="fig|1619248.3.peg.1390"/>
<dbReference type="RefSeq" id="WP_045284466.1">
    <property type="nucleotide sequence ID" value="NZ_JZYX01000002.1"/>
</dbReference>
<organism evidence="2 3">
    <name type="scientific">Enterobacter sichuanensis</name>
    <dbReference type="NCBI Taxonomy" id="2071710"/>
    <lineage>
        <taxon>Bacteria</taxon>
        <taxon>Pseudomonadati</taxon>
        <taxon>Pseudomonadota</taxon>
        <taxon>Gammaproteobacteria</taxon>
        <taxon>Enterobacterales</taxon>
        <taxon>Enterobacteriaceae</taxon>
        <taxon>Enterobacter</taxon>
        <taxon>Enterobacter cloacae complex</taxon>
    </lineage>
</organism>
<comment type="caution">
    <text evidence="2">The sequence shown here is derived from an EMBL/GenBank/DDBJ whole genome shotgun (WGS) entry which is preliminary data.</text>
</comment>
<gene>
    <name evidence="2" type="ORF">SS37_01285</name>
</gene>
<keyword evidence="2" id="KW-0413">Isomerase</keyword>